<evidence type="ECO:0000313" key="11">
    <source>
        <dbReference type="Proteomes" id="UP001150538"/>
    </source>
</evidence>
<evidence type="ECO:0000256" key="8">
    <source>
        <dbReference type="SAM" id="MobiDB-lite"/>
    </source>
</evidence>
<proteinExistence type="inferred from homology"/>
<evidence type="ECO:0000256" key="3">
    <source>
        <dbReference type="ARBA" id="ARBA00022574"/>
    </source>
</evidence>
<evidence type="ECO:0000256" key="1">
    <source>
        <dbReference type="ARBA" id="ARBA00004123"/>
    </source>
</evidence>
<feature type="region of interest" description="Disordered" evidence="8">
    <location>
        <begin position="1"/>
        <end position="40"/>
    </location>
</feature>
<feature type="domain" description="Histone-binding protein RBBP4-like N-terminal" evidence="9">
    <location>
        <begin position="59"/>
        <end position="128"/>
    </location>
</feature>
<dbReference type="PRINTS" id="PR00320">
    <property type="entry name" value="GPROTEINBRPT"/>
</dbReference>
<dbReference type="FunFam" id="2.130.10.10:FF:000512">
    <property type="entry name" value="WD-40 repeat-containing protein MSI1"/>
    <property type="match status" value="1"/>
</dbReference>
<feature type="repeat" description="WD" evidence="7">
    <location>
        <begin position="412"/>
        <end position="448"/>
    </location>
</feature>
<comment type="similarity">
    <text evidence="2">Belongs to the WD repeat RBAP46/RBAP48/MSI1 family.</text>
</comment>
<dbReference type="SUPFAM" id="SSF50978">
    <property type="entry name" value="WD40 repeat-like"/>
    <property type="match status" value="1"/>
</dbReference>
<dbReference type="InterPro" id="IPR020472">
    <property type="entry name" value="WD40_PAC1"/>
</dbReference>
<dbReference type="OrthoDB" id="427795at2759"/>
<dbReference type="InterPro" id="IPR019775">
    <property type="entry name" value="WD40_repeat_CS"/>
</dbReference>
<evidence type="ECO:0000313" key="10">
    <source>
        <dbReference type="EMBL" id="KAJ1919959.1"/>
    </source>
</evidence>
<evidence type="ECO:0000256" key="6">
    <source>
        <dbReference type="ARBA" id="ARBA00023242"/>
    </source>
</evidence>
<dbReference type="InterPro" id="IPR050459">
    <property type="entry name" value="WD_repeat_RBAP46/RBAP48/MSI1"/>
</dbReference>
<keyword evidence="4" id="KW-0677">Repeat</keyword>
<evidence type="ECO:0000256" key="4">
    <source>
        <dbReference type="ARBA" id="ARBA00022737"/>
    </source>
</evidence>
<feature type="repeat" description="WD" evidence="7">
    <location>
        <begin position="216"/>
        <end position="251"/>
    </location>
</feature>
<dbReference type="Pfam" id="PF00400">
    <property type="entry name" value="WD40"/>
    <property type="match status" value="4"/>
</dbReference>
<comment type="subcellular location">
    <subcellularLocation>
        <location evidence="1">Nucleus</location>
    </subcellularLocation>
</comment>
<evidence type="ECO:0000256" key="5">
    <source>
        <dbReference type="ARBA" id="ARBA00022853"/>
    </source>
</evidence>
<dbReference type="EMBL" id="JANBPU010000019">
    <property type="protein sequence ID" value="KAJ1919959.1"/>
    <property type="molecule type" value="Genomic_DNA"/>
</dbReference>
<accession>A0A9W8A7N9</accession>
<sequence length="465" mass="52343">MTSSQTPMTDSRVGTPEVREQNQVDGVGSPSQSGGELNGDNMLTAEQEKEIAAEKVINEEYKTWKKNSPFLYDLLVTHALEWPSLTTQWFPDIEIPEGKDYSVQRVLLGTHTSDNEQNYLQIAQVQMPRDDIALEKRKLNPDTNEIGGYGAAECKINIIQRINHDGEINRARYMPQNPDIIATKTVVENGAVFIFDRTRHPSNPPNDGICRPDIKLVGHTKEGYGLSWNPLVEGQLISASEDFTVCHWDIKGVTKDNRRLDPVNIYKGHTAVVEDVAWHFKHDNIFASVGDDQMLMLWDTRAGPKGPFKKTVAHESEVNCVAFNPHSEFIFATGSSDKTVALWDMRRLDYRLHTLEGHQDEVFQLSWSPDQETVLASASGDRRVNVWDVSRIGQEQTPEDAEDGPPELLFIHGGHTSKVSDLSWNLNEPWTLCTSAEDNIVQIWQMASNIYGFNDGQSLASEKLE</sequence>
<dbReference type="PANTHER" id="PTHR22850">
    <property type="entry name" value="WD40 REPEAT FAMILY"/>
    <property type="match status" value="1"/>
</dbReference>
<keyword evidence="11" id="KW-1185">Reference proteome</keyword>
<feature type="compositionally biased region" description="Polar residues" evidence="8">
    <location>
        <begin position="23"/>
        <end position="35"/>
    </location>
</feature>
<evidence type="ECO:0000256" key="2">
    <source>
        <dbReference type="ARBA" id="ARBA00009341"/>
    </source>
</evidence>
<protein>
    <submittedName>
        <fullName evidence="10">Histone acetyltransferase type B subunit 2</fullName>
    </submittedName>
</protein>
<evidence type="ECO:0000259" key="9">
    <source>
        <dbReference type="Pfam" id="PF12265"/>
    </source>
</evidence>
<dbReference type="PROSITE" id="PS50294">
    <property type="entry name" value="WD_REPEATS_REGION"/>
    <property type="match status" value="3"/>
</dbReference>
<dbReference type="Gene3D" id="2.130.10.10">
    <property type="entry name" value="YVTN repeat-like/Quinoprotein amine dehydrogenase"/>
    <property type="match status" value="1"/>
</dbReference>
<dbReference type="GO" id="GO:0006325">
    <property type="term" value="P:chromatin organization"/>
    <property type="evidence" value="ECO:0007669"/>
    <property type="project" value="UniProtKB-KW"/>
</dbReference>
<dbReference type="InterPro" id="IPR022052">
    <property type="entry name" value="Histone-bd_RBBP4-like_N"/>
</dbReference>
<dbReference type="PROSITE" id="PS00678">
    <property type="entry name" value="WD_REPEATS_1"/>
    <property type="match status" value="1"/>
</dbReference>
<dbReference type="Proteomes" id="UP001150538">
    <property type="component" value="Unassembled WGS sequence"/>
</dbReference>
<dbReference type="PROSITE" id="PS50082">
    <property type="entry name" value="WD_REPEATS_2"/>
    <property type="match status" value="5"/>
</dbReference>
<dbReference type="InterPro" id="IPR036322">
    <property type="entry name" value="WD40_repeat_dom_sf"/>
</dbReference>
<feature type="repeat" description="WD" evidence="7">
    <location>
        <begin position="355"/>
        <end position="397"/>
    </location>
</feature>
<dbReference type="GO" id="GO:0005634">
    <property type="term" value="C:nucleus"/>
    <property type="evidence" value="ECO:0007669"/>
    <property type="project" value="UniProtKB-SubCell"/>
</dbReference>
<dbReference type="AlphaFoldDB" id="A0A9W8A7N9"/>
<dbReference type="InterPro" id="IPR001680">
    <property type="entry name" value="WD40_rpt"/>
</dbReference>
<gene>
    <name evidence="10" type="primary">HAT2</name>
    <name evidence="10" type="ORF">H4219_001619</name>
</gene>
<name>A0A9W8A7N9_9FUNG</name>
<comment type="caution">
    <text evidence="10">The sequence shown here is derived from an EMBL/GenBank/DDBJ whole genome shotgun (WGS) entry which is preliminary data.</text>
</comment>
<evidence type="ECO:0000256" key="7">
    <source>
        <dbReference type="PROSITE-ProRule" id="PRU00221"/>
    </source>
</evidence>
<keyword evidence="5" id="KW-0156">Chromatin regulator</keyword>
<organism evidence="10 11">
    <name type="scientific">Mycoemilia scoparia</name>
    <dbReference type="NCBI Taxonomy" id="417184"/>
    <lineage>
        <taxon>Eukaryota</taxon>
        <taxon>Fungi</taxon>
        <taxon>Fungi incertae sedis</taxon>
        <taxon>Zoopagomycota</taxon>
        <taxon>Kickxellomycotina</taxon>
        <taxon>Kickxellomycetes</taxon>
        <taxon>Kickxellales</taxon>
        <taxon>Kickxellaceae</taxon>
        <taxon>Mycoemilia</taxon>
    </lineage>
</organism>
<feature type="repeat" description="WD" evidence="7">
    <location>
        <begin position="311"/>
        <end position="346"/>
    </location>
</feature>
<dbReference type="Pfam" id="PF12265">
    <property type="entry name" value="CAF1C_H4-bd"/>
    <property type="match status" value="1"/>
</dbReference>
<keyword evidence="6" id="KW-0539">Nucleus</keyword>
<dbReference type="InterPro" id="IPR015943">
    <property type="entry name" value="WD40/YVTN_repeat-like_dom_sf"/>
</dbReference>
<reference evidence="10" key="1">
    <citation type="submission" date="2022-07" db="EMBL/GenBank/DDBJ databases">
        <title>Phylogenomic reconstructions and comparative analyses of Kickxellomycotina fungi.</title>
        <authorList>
            <person name="Reynolds N.K."/>
            <person name="Stajich J.E."/>
            <person name="Barry K."/>
            <person name="Grigoriev I.V."/>
            <person name="Crous P."/>
            <person name="Smith M.E."/>
        </authorList>
    </citation>
    <scope>NUCLEOTIDE SEQUENCE</scope>
    <source>
        <strain evidence="10">NBRC 100468</strain>
    </source>
</reference>
<dbReference type="SMART" id="SM00320">
    <property type="entry name" value="WD40"/>
    <property type="match status" value="6"/>
</dbReference>
<feature type="repeat" description="WD" evidence="7">
    <location>
        <begin position="266"/>
        <end position="303"/>
    </location>
</feature>
<keyword evidence="3 7" id="KW-0853">WD repeat</keyword>